<keyword evidence="2" id="KW-1185">Reference proteome</keyword>
<gene>
    <name evidence="1" type="ORF">J2X07_003161</name>
</gene>
<organism evidence="1 2">
    <name type="scientific">Fictibacillus barbaricus</name>
    <dbReference type="NCBI Taxonomy" id="182136"/>
    <lineage>
        <taxon>Bacteria</taxon>
        <taxon>Bacillati</taxon>
        <taxon>Bacillota</taxon>
        <taxon>Bacilli</taxon>
        <taxon>Bacillales</taxon>
        <taxon>Fictibacillaceae</taxon>
        <taxon>Fictibacillus</taxon>
    </lineage>
</organism>
<evidence type="ECO:0000313" key="2">
    <source>
        <dbReference type="Proteomes" id="UP001258181"/>
    </source>
</evidence>
<dbReference type="EMBL" id="JAVDWA010000006">
    <property type="protein sequence ID" value="MDR7074166.1"/>
    <property type="molecule type" value="Genomic_DNA"/>
</dbReference>
<evidence type="ECO:0000313" key="1">
    <source>
        <dbReference type="EMBL" id="MDR7074166.1"/>
    </source>
</evidence>
<protein>
    <submittedName>
        <fullName evidence="1">Uncharacterized protein</fullName>
    </submittedName>
</protein>
<reference evidence="1 2" key="1">
    <citation type="submission" date="2023-07" db="EMBL/GenBank/DDBJ databases">
        <title>Sorghum-associated microbial communities from plants grown in Nebraska, USA.</title>
        <authorList>
            <person name="Schachtman D."/>
        </authorList>
    </citation>
    <scope>NUCLEOTIDE SEQUENCE [LARGE SCALE GENOMIC DNA]</scope>
    <source>
        <strain evidence="1 2">BE211</strain>
    </source>
</reference>
<comment type="caution">
    <text evidence="1">The sequence shown here is derived from an EMBL/GenBank/DDBJ whole genome shotgun (WGS) entry which is preliminary data.</text>
</comment>
<name>A0ABU1U452_9BACL</name>
<dbReference type="RefSeq" id="WP_310260668.1">
    <property type="nucleotide sequence ID" value="NZ_JAVDWA010000006.1"/>
</dbReference>
<sequence length="170" mass="20139">MKHTSKKILEVFPDIEECLLGKVKGNKEVNPVKRTFLQLGTFFENPKQEHFDLAHLYPYLDDDWLELALELITLYFWEETYLIQKPSYSLIKDGSEYLNQTEFARYLTDQGVPYDRQKLNLYYERGKVPEANLLLGSGKKYWHLSSVQAFYEQEKNRASQRGLCELACYY</sequence>
<proteinExistence type="predicted"/>
<accession>A0ABU1U452</accession>
<dbReference type="Proteomes" id="UP001258181">
    <property type="component" value="Unassembled WGS sequence"/>
</dbReference>